<keyword evidence="2" id="KW-0732">Signal</keyword>
<evidence type="ECO:0000256" key="2">
    <source>
        <dbReference type="SAM" id="SignalP"/>
    </source>
</evidence>
<feature type="chain" id="PRO_5042932246" evidence="2">
    <location>
        <begin position="33"/>
        <end position="111"/>
    </location>
</feature>
<protein>
    <submittedName>
        <fullName evidence="3">Uncharacterized protein</fullName>
    </submittedName>
</protein>
<comment type="caution">
    <text evidence="3">The sequence shown here is derived from an EMBL/GenBank/DDBJ whole genome shotgun (WGS) entry which is preliminary data.</text>
</comment>
<reference evidence="4" key="1">
    <citation type="submission" date="2022-10" db="EMBL/GenBank/DDBJ databases">
        <title>Genome assembly of Pristionchus species.</title>
        <authorList>
            <person name="Yoshida K."/>
            <person name="Sommer R.J."/>
        </authorList>
    </citation>
    <scope>NUCLEOTIDE SEQUENCE [LARGE SCALE GENOMIC DNA]</scope>
    <source>
        <strain evidence="4">RS5460</strain>
    </source>
</reference>
<evidence type="ECO:0000313" key="3">
    <source>
        <dbReference type="EMBL" id="GMR40945.1"/>
    </source>
</evidence>
<dbReference type="Proteomes" id="UP001328107">
    <property type="component" value="Unassembled WGS sequence"/>
</dbReference>
<evidence type="ECO:0000313" key="4">
    <source>
        <dbReference type="Proteomes" id="UP001328107"/>
    </source>
</evidence>
<accession>A0AAN4ZNN9</accession>
<name>A0AAN4ZNN9_9BILA</name>
<evidence type="ECO:0000256" key="1">
    <source>
        <dbReference type="SAM" id="MobiDB-lite"/>
    </source>
</evidence>
<feature type="non-terminal residue" evidence="3">
    <location>
        <position position="1"/>
    </location>
</feature>
<dbReference type="AlphaFoldDB" id="A0AAN4ZNN9"/>
<organism evidence="3 4">
    <name type="scientific">Pristionchus mayeri</name>
    <dbReference type="NCBI Taxonomy" id="1317129"/>
    <lineage>
        <taxon>Eukaryota</taxon>
        <taxon>Metazoa</taxon>
        <taxon>Ecdysozoa</taxon>
        <taxon>Nematoda</taxon>
        <taxon>Chromadorea</taxon>
        <taxon>Rhabditida</taxon>
        <taxon>Rhabditina</taxon>
        <taxon>Diplogasteromorpha</taxon>
        <taxon>Diplogasteroidea</taxon>
        <taxon>Neodiplogasteridae</taxon>
        <taxon>Pristionchus</taxon>
    </lineage>
</organism>
<dbReference type="EMBL" id="BTRK01000003">
    <property type="protein sequence ID" value="GMR40945.1"/>
    <property type="molecule type" value="Genomic_DNA"/>
</dbReference>
<feature type="region of interest" description="Disordered" evidence="1">
    <location>
        <begin position="35"/>
        <end position="54"/>
    </location>
</feature>
<sequence>RRRRWWWIGLAIHRHSHLIRLLILLLLVVANAADDDDRNSDPAEELAENDDDNNADAETLRATCKLIFDLSFHSWMGENVVHYKQTNKVRRDLAVKLEKHKQKLEKMGRKI</sequence>
<feature type="signal peptide" evidence="2">
    <location>
        <begin position="1"/>
        <end position="32"/>
    </location>
</feature>
<keyword evidence="4" id="KW-1185">Reference proteome</keyword>
<proteinExistence type="predicted"/>
<gene>
    <name evidence="3" type="ORF">PMAYCL1PPCAC_11140</name>
</gene>